<feature type="non-terminal residue" evidence="1">
    <location>
        <position position="1"/>
    </location>
</feature>
<name>A0A0D0AQV8_9AGAR</name>
<dbReference type="HOGENOM" id="CLU_003703_10_1_1"/>
<protein>
    <submittedName>
        <fullName evidence="1">Uncharacterized protein</fullName>
    </submittedName>
</protein>
<gene>
    <name evidence="1" type="ORF">GYMLUDRAFT_105150</name>
</gene>
<reference evidence="1 2" key="1">
    <citation type="submission" date="2014-04" db="EMBL/GenBank/DDBJ databases">
        <title>Evolutionary Origins and Diversification of the Mycorrhizal Mutualists.</title>
        <authorList>
            <consortium name="DOE Joint Genome Institute"/>
            <consortium name="Mycorrhizal Genomics Consortium"/>
            <person name="Kohler A."/>
            <person name="Kuo A."/>
            <person name="Nagy L.G."/>
            <person name="Floudas D."/>
            <person name="Copeland A."/>
            <person name="Barry K.W."/>
            <person name="Cichocki N."/>
            <person name="Veneault-Fourrey C."/>
            <person name="LaButti K."/>
            <person name="Lindquist E.A."/>
            <person name="Lipzen A."/>
            <person name="Lundell T."/>
            <person name="Morin E."/>
            <person name="Murat C."/>
            <person name="Riley R."/>
            <person name="Ohm R."/>
            <person name="Sun H."/>
            <person name="Tunlid A."/>
            <person name="Henrissat B."/>
            <person name="Grigoriev I.V."/>
            <person name="Hibbett D.S."/>
            <person name="Martin F."/>
        </authorList>
    </citation>
    <scope>NUCLEOTIDE SEQUENCE [LARGE SCALE GENOMIC DNA]</scope>
    <source>
        <strain evidence="1 2">FD-317 M1</strain>
    </source>
</reference>
<dbReference type="InterPro" id="IPR040521">
    <property type="entry name" value="KDZ"/>
</dbReference>
<dbReference type="Pfam" id="PF18758">
    <property type="entry name" value="KDZ"/>
    <property type="match status" value="1"/>
</dbReference>
<proteinExistence type="predicted"/>
<sequence>GVSHTDAESPECVWHVKNPLASSTKRMSLGGQWDTIDDHFGDNNWHKNITL</sequence>
<feature type="non-terminal residue" evidence="1">
    <location>
        <position position="51"/>
    </location>
</feature>
<dbReference type="AlphaFoldDB" id="A0A0D0AQV8"/>
<organism evidence="1 2">
    <name type="scientific">Collybiopsis luxurians FD-317 M1</name>
    <dbReference type="NCBI Taxonomy" id="944289"/>
    <lineage>
        <taxon>Eukaryota</taxon>
        <taxon>Fungi</taxon>
        <taxon>Dikarya</taxon>
        <taxon>Basidiomycota</taxon>
        <taxon>Agaricomycotina</taxon>
        <taxon>Agaricomycetes</taxon>
        <taxon>Agaricomycetidae</taxon>
        <taxon>Agaricales</taxon>
        <taxon>Marasmiineae</taxon>
        <taxon>Omphalotaceae</taxon>
        <taxon>Collybiopsis</taxon>
        <taxon>Collybiopsis luxurians</taxon>
    </lineage>
</organism>
<dbReference type="OrthoDB" id="3257768at2759"/>
<evidence type="ECO:0000313" key="2">
    <source>
        <dbReference type="Proteomes" id="UP000053593"/>
    </source>
</evidence>
<accession>A0A0D0AQV8</accession>
<keyword evidence="2" id="KW-1185">Reference proteome</keyword>
<evidence type="ECO:0000313" key="1">
    <source>
        <dbReference type="EMBL" id="KIK52725.1"/>
    </source>
</evidence>
<dbReference type="EMBL" id="KN834838">
    <property type="protein sequence ID" value="KIK52725.1"/>
    <property type="molecule type" value="Genomic_DNA"/>
</dbReference>
<dbReference type="Proteomes" id="UP000053593">
    <property type="component" value="Unassembled WGS sequence"/>
</dbReference>